<evidence type="ECO:0000259" key="5">
    <source>
        <dbReference type="Pfam" id="PF12551"/>
    </source>
</evidence>
<keyword evidence="1" id="KW-0808">Transferase</keyword>
<dbReference type="Gene3D" id="3.40.50.1820">
    <property type="entry name" value="alpha/beta hydrolase"/>
    <property type="match status" value="1"/>
</dbReference>
<dbReference type="PANTHER" id="PTHR36837">
    <property type="entry name" value="POLY(3-HYDROXYALKANOATE) POLYMERASE SUBUNIT PHAC"/>
    <property type="match status" value="1"/>
</dbReference>
<evidence type="ECO:0000313" key="6">
    <source>
        <dbReference type="EMBL" id="KHJ53896.1"/>
    </source>
</evidence>
<evidence type="ECO:0000313" key="7">
    <source>
        <dbReference type="Proteomes" id="UP000030826"/>
    </source>
</evidence>
<dbReference type="OrthoDB" id="7208816at2"/>
<feature type="domain" description="Poly-beta-hydroxybutyrate polymerase N-terminal" evidence="4">
    <location>
        <begin position="91"/>
        <end position="258"/>
    </location>
</feature>
<comment type="caution">
    <text evidence="6">The sequence shown here is derived from an EMBL/GenBank/DDBJ whole genome shotgun (WGS) entry which is preliminary data.</text>
</comment>
<feature type="region of interest" description="Disordered" evidence="3">
    <location>
        <begin position="550"/>
        <end position="581"/>
    </location>
</feature>
<dbReference type="InterPro" id="IPR051321">
    <property type="entry name" value="PHA/PHB_synthase"/>
</dbReference>
<dbReference type="InterPro" id="IPR022211">
    <property type="entry name" value="PHBC_N"/>
</dbReference>
<keyword evidence="2" id="KW-0012">Acyltransferase</keyword>
<accession>A0A0B1Q3F1</accession>
<dbReference type="Pfam" id="PF12551">
    <property type="entry name" value="PHBC_N"/>
    <property type="match status" value="1"/>
</dbReference>
<dbReference type="InterPro" id="IPR029058">
    <property type="entry name" value="AB_hydrolase_fold"/>
</dbReference>
<dbReference type="EMBL" id="JRFJ01000004">
    <property type="protein sequence ID" value="KHJ53896.1"/>
    <property type="molecule type" value="Genomic_DNA"/>
</dbReference>
<evidence type="ECO:0000256" key="1">
    <source>
        <dbReference type="ARBA" id="ARBA00022679"/>
    </source>
</evidence>
<dbReference type="InterPro" id="IPR010941">
    <property type="entry name" value="PhaC_N"/>
</dbReference>
<dbReference type="RefSeq" id="WP_039194708.1">
    <property type="nucleotide sequence ID" value="NZ_JRFJ01000004.1"/>
</dbReference>
<evidence type="ECO:0000256" key="3">
    <source>
        <dbReference type="SAM" id="MobiDB-lite"/>
    </source>
</evidence>
<feature type="compositionally biased region" description="Low complexity" evidence="3">
    <location>
        <begin position="572"/>
        <end position="581"/>
    </location>
</feature>
<dbReference type="GO" id="GO:0016746">
    <property type="term" value="F:acyltransferase activity"/>
    <property type="evidence" value="ECO:0007669"/>
    <property type="project" value="UniProtKB-KW"/>
</dbReference>
<dbReference type="SUPFAM" id="SSF53474">
    <property type="entry name" value="alpha/beta-Hydrolases"/>
    <property type="match status" value="1"/>
</dbReference>
<dbReference type="Proteomes" id="UP000030826">
    <property type="component" value="Unassembled WGS sequence"/>
</dbReference>
<reference evidence="6 7" key="1">
    <citation type="submission" date="2014-09" db="EMBL/GenBank/DDBJ databases">
        <title>Isolation and characterization of Aurantimonas altamirensis ON-56566 from clinical sample following a dog bite.</title>
        <authorList>
            <person name="Eshaghi A."/>
            <person name="Li A."/>
            <person name="Shahinas D."/>
            <person name="Bahn P."/>
            <person name="Kus J.V."/>
            <person name="Patel S.N."/>
        </authorList>
    </citation>
    <scope>NUCLEOTIDE SEQUENCE [LARGE SCALE GENOMIC DNA]</scope>
    <source>
        <strain evidence="6 7">ON-56566</strain>
    </source>
</reference>
<evidence type="ECO:0000259" key="4">
    <source>
        <dbReference type="Pfam" id="PF07167"/>
    </source>
</evidence>
<sequence>MDARQKPPASETDESVHAAWSRIWHSMSPESSLVAWMDWASHLATSPGKQSDLTQLALEQMDRLHDLFKQGLAPDEGKRPSGAAETEGLPDRRFADPAWGRWPFNLIGNAHLMRSQWWEKATSDVWGVDPHHQRLVAFGARQWMEMASPANFPALNPVVIRKSLDEEGANLARGLSHFFEDVARRLSGQRPAGTEDFVVGEQVATTPGKVVLKNDLIELIQYTPTTDKVRPEPILMIPAWIMKYYILDLSPANSLVRHLVDQGYTVFCISWKNPHAEDRDRGMADYLDLGFRPALDKVEAICGGAKIHAAGYCLGGTLLSIAAAAMARDGDRRIASLTLLAAQTDFTEPGELGLLIDESQVALLEAQMAETGYLPAEHMTAAFQLLRSYDLVWSRIVREYFLGERMPMNDLMAWNADGTRLPARMHSQYLRRLYLGNDLAAGRYEVGGRPVSLADVDLPIFCVGTTTDHVAPWRSVHKLHLLTPAPITFALTNGGHNAGIISTPGHPRRRYQIMSRERGARYVAPDEWIEAAPVHEGSWWTAWSAWLDERSGEPVDPPRQEGADAGPPPLAEAPGEYALAP</sequence>
<protein>
    <submittedName>
        <fullName evidence="6">Poly-beta-hydroxybutyrate polymerase</fullName>
    </submittedName>
</protein>
<feature type="domain" description="Poly-beta-hydroxybutyrate polymerase N-terminal" evidence="5">
    <location>
        <begin position="8"/>
        <end position="49"/>
    </location>
</feature>
<dbReference type="PANTHER" id="PTHR36837:SF5">
    <property type="entry name" value="POLY-3-HYDROXYBUTYRATE SYNTHASE"/>
    <property type="match status" value="1"/>
</dbReference>
<dbReference type="AlphaFoldDB" id="A0A0B1Q3F1"/>
<dbReference type="GO" id="GO:0042619">
    <property type="term" value="P:poly-hydroxybutyrate biosynthetic process"/>
    <property type="evidence" value="ECO:0007669"/>
    <property type="project" value="InterPro"/>
</dbReference>
<dbReference type="Pfam" id="PF07167">
    <property type="entry name" value="PhaC_N"/>
    <property type="match status" value="1"/>
</dbReference>
<feature type="region of interest" description="Disordered" evidence="3">
    <location>
        <begin position="70"/>
        <end position="91"/>
    </location>
</feature>
<name>A0A0B1Q3F1_9HYPH</name>
<organism evidence="6 7">
    <name type="scientific">Aureimonas altamirensis</name>
    <dbReference type="NCBI Taxonomy" id="370622"/>
    <lineage>
        <taxon>Bacteria</taxon>
        <taxon>Pseudomonadati</taxon>
        <taxon>Pseudomonadota</taxon>
        <taxon>Alphaproteobacteria</taxon>
        <taxon>Hyphomicrobiales</taxon>
        <taxon>Aurantimonadaceae</taxon>
        <taxon>Aureimonas</taxon>
    </lineage>
</organism>
<evidence type="ECO:0000256" key="2">
    <source>
        <dbReference type="ARBA" id="ARBA00023315"/>
    </source>
</evidence>
<dbReference type="STRING" id="370622.LA66_15030"/>
<proteinExistence type="predicted"/>
<gene>
    <name evidence="6" type="ORF">LA66_15030</name>
</gene>
<feature type="compositionally biased region" description="Basic and acidic residues" evidence="3">
    <location>
        <begin position="550"/>
        <end position="562"/>
    </location>
</feature>